<feature type="compositionally biased region" description="Acidic residues" evidence="1">
    <location>
        <begin position="487"/>
        <end position="511"/>
    </location>
</feature>
<feature type="region of interest" description="Disordered" evidence="1">
    <location>
        <begin position="483"/>
        <end position="511"/>
    </location>
</feature>
<evidence type="ECO:0000313" key="3">
    <source>
        <dbReference type="Proteomes" id="UP001159363"/>
    </source>
</evidence>
<organism evidence="2 3">
    <name type="scientific">Dryococelus australis</name>
    <dbReference type="NCBI Taxonomy" id="614101"/>
    <lineage>
        <taxon>Eukaryota</taxon>
        <taxon>Metazoa</taxon>
        <taxon>Ecdysozoa</taxon>
        <taxon>Arthropoda</taxon>
        <taxon>Hexapoda</taxon>
        <taxon>Insecta</taxon>
        <taxon>Pterygota</taxon>
        <taxon>Neoptera</taxon>
        <taxon>Polyneoptera</taxon>
        <taxon>Phasmatodea</taxon>
        <taxon>Verophasmatodea</taxon>
        <taxon>Anareolatae</taxon>
        <taxon>Phasmatidae</taxon>
        <taxon>Eurycanthinae</taxon>
        <taxon>Dryococelus</taxon>
    </lineage>
</organism>
<dbReference type="EMBL" id="JARBHB010000002">
    <property type="protein sequence ID" value="KAJ8892340.1"/>
    <property type="molecule type" value="Genomic_DNA"/>
</dbReference>
<sequence>MTRKQLKAFIETELSDKDTEFSRPNKVNKPQRVSMKCTRDKLVAEAESDGDEMMRDINVLFESASIIRSHILKAKSWKFDGTIPQNLTEIIPQEIQMFFKWCIAGKSNVCKERRVKDEDVKRRASNMSQMLMSNCLSRILRLETDIAKSVVNKMNGNNSIYIPPDLIRNSFIRCAMDNVDFCEDTIDGRKTFHGTADTVYQDIRESSRNAPISLASSENMPLTSLQDALYYFTYKTSELEYMSMNLRSLLNDDNTSISSPTWIGYNIRLGEVEYASRVSLLPVIPEPPISSYNPLIQPSGKNFMEGKWVVNRNVVPFCALDADEALEHQNRRLKVQGRPSLPSKLGHIDDYSPPLYPREISQGSGEIAATGLVDGMALLHAYNKSNTIKTCGDLGIHFTHIHKSLGLLKAAALPGLHALSGSDVSGSFANKGKLKCWKTFNSVNDNLFEALAKYGTPSLPTNIMNALESFVVNCDPELCDNSKEIEDGNVDELTESSIESEEEFGDEEDYH</sequence>
<evidence type="ECO:0000256" key="1">
    <source>
        <dbReference type="SAM" id="MobiDB-lite"/>
    </source>
</evidence>
<protein>
    <submittedName>
        <fullName evidence="2">Uncharacterized protein</fullName>
    </submittedName>
</protein>
<name>A0ABQ9I6T2_9NEOP</name>
<accession>A0ABQ9I6T2</accession>
<dbReference type="PANTHER" id="PTHR47018:SF3">
    <property type="entry name" value="MYCBP-ASSOCIATED PROTEIN"/>
    <property type="match status" value="1"/>
</dbReference>
<reference evidence="2 3" key="1">
    <citation type="submission" date="2023-02" db="EMBL/GenBank/DDBJ databases">
        <title>LHISI_Scaffold_Assembly.</title>
        <authorList>
            <person name="Stuart O.P."/>
            <person name="Cleave R."/>
            <person name="Magrath M.J.L."/>
            <person name="Mikheyev A.S."/>
        </authorList>
    </citation>
    <scope>NUCLEOTIDE SEQUENCE [LARGE SCALE GENOMIC DNA]</scope>
    <source>
        <strain evidence="2">Daus_M_001</strain>
        <tissue evidence="2">Leg muscle</tissue>
    </source>
</reference>
<dbReference type="PANTHER" id="PTHR47018">
    <property type="entry name" value="CXC DOMAIN-CONTAINING PROTEIN-RELATED"/>
    <property type="match status" value="1"/>
</dbReference>
<evidence type="ECO:0000313" key="2">
    <source>
        <dbReference type="EMBL" id="KAJ8892340.1"/>
    </source>
</evidence>
<dbReference type="Proteomes" id="UP001159363">
    <property type="component" value="Chromosome 2"/>
</dbReference>
<comment type="caution">
    <text evidence="2">The sequence shown here is derived from an EMBL/GenBank/DDBJ whole genome shotgun (WGS) entry which is preliminary data.</text>
</comment>
<proteinExistence type="predicted"/>
<gene>
    <name evidence="2" type="ORF">PR048_004920</name>
</gene>
<keyword evidence="3" id="KW-1185">Reference proteome</keyword>